<dbReference type="Gramene" id="OE9A029930T1">
    <property type="protein sequence ID" value="OE9A029930C1"/>
    <property type="gene ID" value="OE9A029930"/>
</dbReference>
<proteinExistence type="predicted"/>
<dbReference type="Proteomes" id="UP000594638">
    <property type="component" value="Unassembled WGS sequence"/>
</dbReference>
<feature type="compositionally biased region" description="Low complexity" evidence="2">
    <location>
        <begin position="20"/>
        <end position="35"/>
    </location>
</feature>
<accession>A0A8S0QL94</accession>
<keyword evidence="1" id="KW-0175">Coiled coil</keyword>
<evidence type="ECO:0000313" key="3">
    <source>
        <dbReference type="EMBL" id="CAA2970006.1"/>
    </source>
</evidence>
<dbReference type="PANTHER" id="PTHR34210:SF1">
    <property type="entry name" value="OS03G0274700 PROTEIN"/>
    <property type="match status" value="1"/>
</dbReference>
<name>A0A8S0QL94_OLEEU</name>
<feature type="compositionally biased region" description="Polar residues" evidence="2">
    <location>
        <begin position="252"/>
        <end position="262"/>
    </location>
</feature>
<feature type="region of interest" description="Disordered" evidence="2">
    <location>
        <begin position="1"/>
        <end position="56"/>
    </location>
</feature>
<dbReference type="EMBL" id="CACTIH010001959">
    <property type="protein sequence ID" value="CAA2970006.1"/>
    <property type="molecule type" value="Genomic_DNA"/>
</dbReference>
<evidence type="ECO:0000256" key="1">
    <source>
        <dbReference type="SAM" id="Coils"/>
    </source>
</evidence>
<reference evidence="3 4" key="1">
    <citation type="submission" date="2019-12" db="EMBL/GenBank/DDBJ databases">
        <authorList>
            <person name="Alioto T."/>
            <person name="Alioto T."/>
            <person name="Gomez Garrido J."/>
        </authorList>
    </citation>
    <scope>NUCLEOTIDE SEQUENCE [LARGE SCALE GENOMIC DNA]</scope>
</reference>
<feature type="coiled-coil region" evidence="1">
    <location>
        <begin position="186"/>
        <end position="224"/>
    </location>
</feature>
<dbReference type="AlphaFoldDB" id="A0A8S0QL94"/>
<evidence type="ECO:0000256" key="2">
    <source>
        <dbReference type="SAM" id="MobiDB-lite"/>
    </source>
</evidence>
<evidence type="ECO:0000313" key="4">
    <source>
        <dbReference type="Proteomes" id="UP000594638"/>
    </source>
</evidence>
<feature type="region of interest" description="Disordered" evidence="2">
    <location>
        <begin position="73"/>
        <end position="134"/>
    </location>
</feature>
<comment type="caution">
    <text evidence="3">The sequence shown here is derived from an EMBL/GenBank/DDBJ whole genome shotgun (WGS) entry which is preliminary data.</text>
</comment>
<protein>
    <submittedName>
        <fullName evidence="3">Uncharacterized protein</fullName>
    </submittedName>
</protein>
<gene>
    <name evidence="3" type="ORF">OLEA9_A029930</name>
</gene>
<dbReference type="PANTHER" id="PTHR34210">
    <property type="entry name" value="OS01G0252900 PROTEIN"/>
    <property type="match status" value="1"/>
</dbReference>
<dbReference type="OrthoDB" id="1899623at2759"/>
<feature type="region of interest" description="Disordered" evidence="2">
    <location>
        <begin position="252"/>
        <end position="318"/>
    </location>
</feature>
<sequence>MNRQASYADASANPYAASKMQMQQISAQRIQQNAAMSNFPGRLNSLPAEQANNSGVPSQMQQIAAQRFQHNAAMSNFPGPAGRLDSLPAEQGNSSSVPSQWDRDAPKVSNSKQMQIHPHTDPRKGGNSIQSYHQRPVMDSNSDFGNHANTEIGQQAHEVDMEIGYEDNPFHLNFEGLEKRFQEEILKLIKEQIDAENAENARHREKIMEINNKYQEKLSVLRAQQANRREEFLRRESEARLQQYQQAGTNHLQARTGPNNPQGYVPAVPPQPYPTDHRDHINTYGQSPFLSVGGNQGTEGRVPYPQGRVYGNSSGRSY</sequence>
<dbReference type="Gramene" id="OE9A029930T2">
    <property type="protein sequence ID" value="OE9A029930C2"/>
    <property type="gene ID" value="OE9A029930"/>
</dbReference>
<keyword evidence="4" id="KW-1185">Reference proteome</keyword>
<organism evidence="3 4">
    <name type="scientific">Olea europaea subsp. europaea</name>
    <dbReference type="NCBI Taxonomy" id="158383"/>
    <lineage>
        <taxon>Eukaryota</taxon>
        <taxon>Viridiplantae</taxon>
        <taxon>Streptophyta</taxon>
        <taxon>Embryophyta</taxon>
        <taxon>Tracheophyta</taxon>
        <taxon>Spermatophyta</taxon>
        <taxon>Magnoliopsida</taxon>
        <taxon>eudicotyledons</taxon>
        <taxon>Gunneridae</taxon>
        <taxon>Pentapetalae</taxon>
        <taxon>asterids</taxon>
        <taxon>lamiids</taxon>
        <taxon>Lamiales</taxon>
        <taxon>Oleaceae</taxon>
        <taxon>Oleeae</taxon>
        <taxon>Olea</taxon>
    </lineage>
</organism>